<dbReference type="Gene3D" id="3.30.1240.10">
    <property type="match status" value="1"/>
</dbReference>
<dbReference type="GO" id="GO:0016791">
    <property type="term" value="F:phosphatase activity"/>
    <property type="evidence" value="ECO:0007669"/>
    <property type="project" value="TreeGrafter"/>
</dbReference>
<dbReference type="OrthoDB" id="3180855at2"/>
<dbReference type="EMBL" id="SDMR01000009">
    <property type="protein sequence ID" value="TBT94839.1"/>
    <property type="molecule type" value="Genomic_DNA"/>
</dbReference>
<comment type="caution">
    <text evidence="1">The sequence shown here is derived from an EMBL/GenBank/DDBJ whole genome shotgun (WGS) entry which is preliminary data.</text>
</comment>
<protein>
    <submittedName>
        <fullName evidence="1">HAD family phosphatase</fullName>
    </submittedName>
</protein>
<dbReference type="PANTHER" id="PTHR10000">
    <property type="entry name" value="PHOSPHOSERINE PHOSPHATASE"/>
    <property type="match status" value="1"/>
</dbReference>
<gene>
    <name evidence="1" type="ORF">ET996_08625</name>
</gene>
<dbReference type="SUPFAM" id="SSF56784">
    <property type="entry name" value="HAD-like"/>
    <property type="match status" value="1"/>
</dbReference>
<dbReference type="Proteomes" id="UP000291933">
    <property type="component" value="Unassembled WGS sequence"/>
</dbReference>
<reference evidence="1 2" key="1">
    <citation type="submission" date="2019-01" db="EMBL/GenBank/DDBJ databases">
        <title>Lactibacter flavus gen. nov., sp. nov., a novel bacterium of the family Propionibacteriaceae isolated from raw milk and dairy products.</title>
        <authorList>
            <person name="Huptas C."/>
            <person name="Wenning M."/>
            <person name="Breitenwieser F."/>
            <person name="Doll E."/>
            <person name="Von Neubeck M."/>
            <person name="Busse H.-J."/>
            <person name="Scherer S."/>
        </authorList>
    </citation>
    <scope>NUCLEOTIDE SEQUENCE [LARGE SCALE GENOMIC DNA]</scope>
    <source>
        <strain evidence="1 2">DSM 22130</strain>
    </source>
</reference>
<accession>A0A4Q9KM80</accession>
<evidence type="ECO:0000313" key="1">
    <source>
        <dbReference type="EMBL" id="TBT94839.1"/>
    </source>
</evidence>
<dbReference type="AlphaFoldDB" id="A0A4Q9KM80"/>
<dbReference type="GO" id="GO:0000287">
    <property type="term" value="F:magnesium ion binding"/>
    <property type="evidence" value="ECO:0007669"/>
    <property type="project" value="TreeGrafter"/>
</dbReference>
<dbReference type="InterPro" id="IPR036412">
    <property type="entry name" value="HAD-like_sf"/>
</dbReference>
<proteinExistence type="predicted"/>
<organism evidence="1 2">
    <name type="scientific">Propioniciclava tarda</name>
    <dbReference type="NCBI Taxonomy" id="433330"/>
    <lineage>
        <taxon>Bacteria</taxon>
        <taxon>Bacillati</taxon>
        <taxon>Actinomycetota</taxon>
        <taxon>Actinomycetes</taxon>
        <taxon>Propionibacteriales</taxon>
        <taxon>Propionibacteriaceae</taxon>
        <taxon>Propioniciclava</taxon>
    </lineage>
</organism>
<dbReference type="PANTHER" id="PTHR10000:SF8">
    <property type="entry name" value="HAD SUPERFAMILY HYDROLASE-LIKE, TYPE 3"/>
    <property type="match status" value="1"/>
</dbReference>
<name>A0A4Q9KM80_PROTD</name>
<dbReference type="Gene3D" id="3.40.50.1000">
    <property type="entry name" value="HAD superfamily/HAD-like"/>
    <property type="match status" value="1"/>
</dbReference>
<dbReference type="InterPro" id="IPR023214">
    <property type="entry name" value="HAD_sf"/>
</dbReference>
<dbReference type="Pfam" id="PF08282">
    <property type="entry name" value="Hydrolase_3"/>
    <property type="match status" value="2"/>
</dbReference>
<sequence>MTVVWKPKLVALDLDGTLVRHDDTVPDEIAAAVRDAAASGVHVVIATGRGWHGTVHHVDALGLPPGPHVSSNGAVLVTYPPLHVDEVVTFDPREAIARVLEEHPSALLGVEEVGRGYLVSKPFPPGELGGQVEVVTLERMAAHPATRLIVRDPEGSDDDFINLAHRLGLNGVGYSIGYTAWLDIAPEGVNKATGLASVVGRLGVRPSDVLAIGDGRNDIEMLSWAGRGVTFADSPPEVIAAADAVVRPFAEGGTVDELRRWF</sequence>
<evidence type="ECO:0000313" key="2">
    <source>
        <dbReference type="Proteomes" id="UP000291933"/>
    </source>
</evidence>
<dbReference type="GO" id="GO:0005829">
    <property type="term" value="C:cytosol"/>
    <property type="evidence" value="ECO:0007669"/>
    <property type="project" value="TreeGrafter"/>
</dbReference>
<dbReference type="RefSeq" id="WP_131172155.1">
    <property type="nucleotide sequence ID" value="NZ_FXTL01000009.1"/>
</dbReference>
<keyword evidence="2" id="KW-1185">Reference proteome</keyword>